<reference evidence="2 3" key="1">
    <citation type="submission" date="2016-04" db="EMBL/GenBank/DDBJ databases">
        <authorList>
            <person name="Evans L.H."/>
            <person name="Alamgir A."/>
            <person name="Owens N."/>
            <person name="Weber N.D."/>
            <person name="Virtaneva K."/>
            <person name="Barbian K."/>
            <person name="Babar A."/>
            <person name="Rosenke K."/>
        </authorList>
    </citation>
    <scope>NUCLEOTIDE SEQUENCE [LARGE SCALE GENOMIC DNA]</scope>
    <source>
        <strain evidence="2 3">IFM 0406</strain>
    </source>
</reference>
<keyword evidence="3" id="KW-1185">Reference proteome</keyword>
<gene>
    <name evidence="2" type="ORF">AWN90_23095</name>
</gene>
<comment type="caution">
    <text evidence="2">The sequence shown here is derived from an EMBL/GenBank/DDBJ whole genome shotgun (WGS) entry which is preliminary data.</text>
</comment>
<sequence length="60" mass="6560">MDMFWKIVGVVALVWLALIVIGALIKALFPILMISVVVFGLFLLYKAVSSSNDKTTAGKF</sequence>
<feature type="transmembrane region" description="Helical" evidence="1">
    <location>
        <begin position="31"/>
        <end position="48"/>
    </location>
</feature>
<protein>
    <submittedName>
        <fullName evidence="2">Uncharacterized protein</fullName>
    </submittedName>
</protein>
<evidence type="ECO:0000313" key="3">
    <source>
        <dbReference type="Proteomes" id="UP000076512"/>
    </source>
</evidence>
<name>A0A164NZ30_9NOCA</name>
<organism evidence="2 3">
    <name type="scientific">Nocardia terpenica</name>
    <dbReference type="NCBI Taxonomy" id="455432"/>
    <lineage>
        <taxon>Bacteria</taxon>
        <taxon>Bacillati</taxon>
        <taxon>Actinomycetota</taxon>
        <taxon>Actinomycetes</taxon>
        <taxon>Mycobacteriales</taxon>
        <taxon>Nocardiaceae</taxon>
        <taxon>Nocardia</taxon>
    </lineage>
</organism>
<proteinExistence type="predicted"/>
<keyword evidence="1" id="KW-0812">Transmembrane</keyword>
<dbReference type="Proteomes" id="UP000076512">
    <property type="component" value="Unassembled WGS sequence"/>
</dbReference>
<evidence type="ECO:0000313" key="2">
    <source>
        <dbReference type="EMBL" id="KZM74906.1"/>
    </source>
</evidence>
<accession>A0A164NZ30</accession>
<dbReference type="AlphaFoldDB" id="A0A164NZ30"/>
<dbReference type="EMBL" id="LWGR01000004">
    <property type="protein sequence ID" value="KZM74906.1"/>
    <property type="molecule type" value="Genomic_DNA"/>
</dbReference>
<keyword evidence="1" id="KW-1133">Transmembrane helix</keyword>
<feature type="transmembrane region" description="Helical" evidence="1">
    <location>
        <begin position="7"/>
        <end position="25"/>
    </location>
</feature>
<keyword evidence="1" id="KW-0472">Membrane</keyword>
<evidence type="ECO:0000256" key="1">
    <source>
        <dbReference type="SAM" id="Phobius"/>
    </source>
</evidence>